<sequence>MSAIEEKLEVVKKRIAAAKARSPYRQDVTLVAVTKFHPLEDMEEVLRLGVKEVGENRVQELEDKRSRLKMPVVWNLQGHLQKNKVKKAVAAADLIQSVDSVEIMEEIDKRAGQAGKVQDVLLEFNISGETSKYGLPPENLDEAAAKAGMLPHIRVKGLMCMAPMVEDVEMTRPVFRRAHEMWEVLKTYFPKGQVSVLSMGMTRDFETAIEEGATMVRVGTAIFGERNYANGKGETK</sequence>
<dbReference type="PANTHER" id="PTHR10146">
    <property type="entry name" value="PROLINE SYNTHETASE CO-TRANSCRIBED BACTERIAL HOMOLOG PROTEIN"/>
    <property type="match status" value="1"/>
</dbReference>
<organism evidence="6 7">
    <name type="scientific">Dialister invisus</name>
    <dbReference type="NCBI Taxonomy" id="218538"/>
    <lineage>
        <taxon>Bacteria</taxon>
        <taxon>Bacillati</taxon>
        <taxon>Bacillota</taxon>
        <taxon>Negativicutes</taxon>
        <taxon>Veillonellales</taxon>
        <taxon>Veillonellaceae</taxon>
        <taxon>Dialister</taxon>
    </lineage>
</organism>
<name>A0A930FNP4_9FIRM</name>
<dbReference type="FunFam" id="3.20.20.10:FF:000018">
    <property type="entry name" value="Pyridoxal phosphate homeostasis protein"/>
    <property type="match status" value="1"/>
</dbReference>
<comment type="function">
    <text evidence="2">Pyridoxal 5'-phosphate (PLP)-binding protein, which is involved in PLP homeostasis.</text>
</comment>
<feature type="modified residue" description="N6-(pyridoxal phosphate)lysine" evidence="2 3">
    <location>
        <position position="35"/>
    </location>
</feature>
<dbReference type="NCBIfam" id="TIGR00044">
    <property type="entry name" value="YggS family pyridoxal phosphate-dependent enzyme"/>
    <property type="match status" value="1"/>
</dbReference>
<evidence type="ECO:0000256" key="1">
    <source>
        <dbReference type="ARBA" id="ARBA00022898"/>
    </source>
</evidence>
<accession>A0A930FNP4</accession>
<proteinExistence type="inferred from homology"/>
<dbReference type="PIRSF" id="PIRSF004848">
    <property type="entry name" value="YBL036c_PLPDEIII"/>
    <property type="match status" value="1"/>
</dbReference>
<evidence type="ECO:0000256" key="3">
    <source>
        <dbReference type="PIRSR" id="PIRSR004848-1"/>
    </source>
</evidence>
<dbReference type="InterPro" id="IPR001608">
    <property type="entry name" value="Ala_racemase_N"/>
</dbReference>
<evidence type="ECO:0000256" key="2">
    <source>
        <dbReference type="HAMAP-Rule" id="MF_02087"/>
    </source>
</evidence>
<keyword evidence="1 2" id="KW-0663">Pyridoxal phosphate</keyword>
<feature type="domain" description="Alanine racemase N-terminal" evidence="5">
    <location>
        <begin position="11"/>
        <end position="226"/>
    </location>
</feature>
<dbReference type="HAMAP" id="MF_02087">
    <property type="entry name" value="PLP_homeostasis"/>
    <property type="match status" value="1"/>
</dbReference>
<comment type="cofactor">
    <cofactor evidence="3">
        <name>pyridoxal 5'-phosphate</name>
        <dbReference type="ChEBI" id="CHEBI:597326"/>
    </cofactor>
</comment>
<comment type="caution">
    <text evidence="6">The sequence shown here is derived from an EMBL/GenBank/DDBJ whole genome shotgun (WGS) entry which is preliminary data.</text>
</comment>
<dbReference type="PANTHER" id="PTHR10146:SF14">
    <property type="entry name" value="PYRIDOXAL PHOSPHATE HOMEOSTASIS PROTEIN"/>
    <property type="match status" value="1"/>
</dbReference>
<reference evidence="6" key="1">
    <citation type="submission" date="2020-04" db="EMBL/GenBank/DDBJ databases">
        <title>Deep metagenomics examines the oral microbiome during advanced dental caries in children, revealing novel taxa and co-occurrences with host molecules.</title>
        <authorList>
            <person name="Baker J.L."/>
            <person name="Morton J.T."/>
            <person name="Dinis M."/>
            <person name="Alvarez R."/>
            <person name="Tran N.C."/>
            <person name="Knight R."/>
            <person name="Edlund A."/>
        </authorList>
    </citation>
    <scope>NUCLEOTIDE SEQUENCE</scope>
    <source>
        <strain evidence="6">JCVI_32_bin.14</strain>
    </source>
</reference>
<evidence type="ECO:0000259" key="5">
    <source>
        <dbReference type="Pfam" id="PF01168"/>
    </source>
</evidence>
<dbReference type="SUPFAM" id="SSF51419">
    <property type="entry name" value="PLP-binding barrel"/>
    <property type="match status" value="1"/>
</dbReference>
<gene>
    <name evidence="6" type="ORF">HXL70_02250</name>
</gene>
<dbReference type="InterPro" id="IPR011078">
    <property type="entry name" value="PyrdxlP_homeostasis"/>
</dbReference>
<dbReference type="Gene3D" id="3.20.20.10">
    <property type="entry name" value="Alanine racemase"/>
    <property type="match status" value="1"/>
</dbReference>
<dbReference type="CDD" id="cd00635">
    <property type="entry name" value="PLPDE_III_YBL036c_like"/>
    <property type="match status" value="1"/>
</dbReference>
<evidence type="ECO:0000256" key="4">
    <source>
        <dbReference type="RuleBase" id="RU004514"/>
    </source>
</evidence>
<dbReference type="AlphaFoldDB" id="A0A930FNP4"/>
<evidence type="ECO:0000313" key="7">
    <source>
        <dbReference type="Proteomes" id="UP000757890"/>
    </source>
</evidence>
<dbReference type="EMBL" id="JABZMK010000004">
    <property type="protein sequence ID" value="MBF1128849.1"/>
    <property type="molecule type" value="Genomic_DNA"/>
</dbReference>
<dbReference type="Pfam" id="PF01168">
    <property type="entry name" value="Ala_racemase_N"/>
    <property type="match status" value="1"/>
</dbReference>
<comment type="similarity">
    <text evidence="2 4">Belongs to the pyridoxal phosphate-binding protein YggS/PROSC family.</text>
</comment>
<dbReference type="Proteomes" id="UP000757890">
    <property type="component" value="Unassembled WGS sequence"/>
</dbReference>
<dbReference type="GO" id="GO:0030170">
    <property type="term" value="F:pyridoxal phosphate binding"/>
    <property type="evidence" value="ECO:0007669"/>
    <property type="project" value="UniProtKB-UniRule"/>
</dbReference>
<dbReference type="InterPro" id="IPR029066">
    <property type="entry name" value="PLP-binding_barrel"/>
</dbReference>
<protein>
    <recommendedName>
        <fullName evidence="2">Pyridoxal phosphate homeostasis protein</fullName>
        <shortName evidence="2">PLP homeostasis protein</shortName>
    </recommendedName>
</protein>
<evidence type="ECO:0000313" key="6">
    <source>
        <dbReference type="EMBL" id="MBF1128849.1"/>
    </source>
</evidence>